<dbReference type="InterPro" id="IPR027417">
    <property type="entry name" value="P-loop_NTPase"/>
</dbReference>
<reference evidence="1 2" key="1">
    <citation type="submission" date="2023-02" db="EMBL/GenBank/DDBJ databases">
        <title>Genome sequencing required for Actinomycetospora new species description.</title>
        <authorList>
            <person name="Saimee Y."/>
            <person name="Duangmal K."/>
        </authorList>
    </citation>
    <scope>NUCLEOTIDE SEQUENCE [LARGE SCALE GENOMIC DNA]</scope>
    <source>
        <strain evidence="1 2">DW7H6</strain>
    </source>
</reference>
<keyword evidence="2" id="KW-1185">Reference proteome</keyword>
<protein>
    <recommendedName>
        <fullName evidence="3">GTPase</fullName>
    </recommendedName>
</protein>
<name>A0ABT5T2F2_9PSEU</name>
<sequence length="201" mass="21244">MTGGPRSGRTTVVNALLGAPAVPDGRLPCTDPTVLVRWGDRPGSHMYRSPDDRPDWFSLEQLVGWAAASAAPFMAFADVLYPSELLREVALVDGLADDPGPADRPHLRVHVIDATVGAAPDAGAEPALLVLTKLDLVDADERDACRTAVLAPWGDDVPHVVVDAPRTLRALAKRSGRAYVASGGAALLHAVRRLAQGRRAV</sequence>
<dbReference type="RefSeq" id="WP_274202933.1">
    <property type="nucleotide sequence ID" value="NZ_JAQZAO010000012.1"/>
</dbReference>
<accession>A0ABT5T2F2</accession>
<dbReference type="Gene3D" id="3.40.50.300">
    <property type="entry name" value="P-loop containing nucleotide triphosphate hydrolases"/>
    <property type="match status" value="1"/>
</dbReference>
<proteinExistence type="predicted"/>
<dbReference type="Proteomes" id="UP001300763">
    <property type="component" value="Unassembled WGS sequence"/>
</dbReference>
<evidence type="ECO:0000313" key="1">
    <source>
        <dbReference type="EMBL" id="MDD7968402.1"/>
    </source>
</evidence>
<organism evidence="1 2">
    <name type="scientific">Actinomycetospora lemnae</name>
    <dbReference type="NCBI Taxonomy" id="3019891"/>
    <lineage>
        <taxon>Bacteria</taxon>
        <taxon>Bacillati</taxon>
        <taxon>Actinomycetota</taxon>
        <taxon>Actinomycetes</taxon>
        <taxon>Pseudonocardiales</taxon>
        <taxon>Pseudonocardiaceae</taxon>
        <taxon>Actinomycetospora</taxon>
    </lineage>
</organism>
<comment type="caution">
    <text evidence="1">The sequence shown here is derived from an EMBL/GenBank/DDBJ whole genome shotgun (WGS) entry which is preliminary data.</text>
</comment>
<evidence type="ECO:0008006" key="3">
    <source>
        <dbReference type="Google" id="ProtNLM"/>
    </source>
</evidence>
<evidence type="ECO:0000313" key="2">
    <source>
        <dbReference type="Proteomes" id="UP001300763"/>
    </source>
</evidence>
<dbReference type="SUPFAM" id="SSF52540">
    <property type="entry name" value="P-loop containing nucleoside triphosphate hydrolases"/>
    <property type="match status" value="1"/>
</dbReference>
<dbReference type="EMBL" id="JAQZAO010000012">
    <property type="protein sequence ID" value="MDD7968402.1"/>
    <property type="molecule type" value="Genomic_DNA"/>
</dbReference>
<gene>
    <name evidence="1" type="ORF">PGB27_23925</name>
</gene>